<protein>
    <recommendedName>
        <fullName evidence="2">Glycosyl transferase CAP10 domain-containing protein</fullName>
    </recommendedName>
</protein>
<keyword evidence="1" id="KW-0472">Membrane</keyword>
<dbReference type="InterPro" id="IPR006598">
    <property type="entry name" value="CAP10"/>
</dbReference>
<evidence type="ECO:0000313" key="4">
    <source>
        <dbReference type="Proteomes" id="UP001153618"/>
    </source>
</evidence>
<dbReference type="Proteomes" id="UP001153618">
    <property type="component" value="Unassembled WGS sequence"/>
</dbReference>
<keyword evidence="4" id="KW-1185">Reference proteome</keyword>
<dbReference type="OrthoDB" id="202415at2759"/>
<evidence type="ECO:0000313" key="3">
    <source>
        <dbReference type="EMBL" id="CAG7992891.1"/>
    </source>
</evidence>
<organism evidence="3 4">
    <name type="scientific">Penicillium olsonii</name>
    <dbReference type="NCBI Taxonomy" id="99116"/>
    <lineage>
        <taxon>Eukaryota</taxon>
        <taxon>Fungi</taxon>
        <taxon>Dikarya</taxon>
        <taxon>Ascomycota</taxon>
        <taxon>Pezizomycotina</taxon>
        <taxon>Eurotiomycetes</taxon>
        <taxon>Eurotiomycetidae</taxon>
        <taxon>Eurotiales</taxon>
        <taxon>Aspergillaceae</taxon>
        <taxon>Penicillium</taxon>
    </lineage>
</organism>
<comment type="caution">
    <text evidence="3">The sequence shown here is derived from an EMBL/GenBank/DDBJ whole genome shotgun (WGS) entry which is preliminary data.</text>
</comment>
<reference evidence="3" key="1">
    <citation type="submission" date="2021-07" db="EMBL/GenBank/DDBJ databases">
        <authorList>
            <person name="Branca A.L. A."/>
        </authorList>
    </citation>
    <scope>NUCLEOTIDE SEQUENCE</scope>
</reference>
<dbReference type="SMART" id="SM00672">
    <property type="entry name" value="CAP10"/>
    <property type="match status" value="1"/>
</dbReference>
<proteinExistence type="predicted"/>
<dbReference type="AlphaFoldDB" id="A0A9W4HFC9"/>
<sequence>MPAVTRQLARIFPIILLVLGIFSIGLFYNPQPPRPITHNGVQDTFPAKKSNRKHLFDGNWDYQRDRDNLMLTQDQCSQAFPDLYSEIDRARDDRKSRLVSLKELDNIPARNGYIRAMIYDQQTKLYVLDKQGSIWSRERATLSAINRAILSSPEPLPNIEFAFNTDDSVDRLPLWGYARRAKDKAIWLIPDFGFWSWPETKAGSTREVQAKAEWAEEEGLTWGNKTAKLLWRGVPKMGPKVRDKLMQVTKDKPWADVKALVWDDKDSLQNDYKTMPQHCEYQYVAQTEGNTYSGRLKYLQSCRSVIVSHKLDWIQHHYHLMKSSGPEQNFVEVRRDWSDLEETMEHFLSHDDEAKNIADNSVRTFRERYLTSAAEMCYWRRLIREWKGVLDFEPEFFKLVDGKKEWRGIPVESFLLMGEVNYDPR</sequence>
<dbReference type="InterPro" id="IPR051091">
    <property type="entry name" value="O-Glucosyltr/Glycosyltrsf_90"/>
</dbReference>
<feature type="domain" description="Glycosyl transferase CAP10" evidence="2">
    <location>
        <begin position="155"/>
        <end position="386"/>
    </location>
</feature>
<keyword evidence="1" id="KW-0812">Transmembrane</keyword>
<dbReference type="PANTHER" id="PTHR12203:SF107">
    <property type="entry name" value="GLYCOSYL TRANSFERASE CAP10 DOMAIN-CONTAINING PROTEIN"/>
    <property type="match status" value="1"/>
</dbReference>
<accession>A0A9W4HFC9</accession>
<gene>
    <name evidence="3" type="ORF">POLS_LOCUS1633</name>
</gene>
<dbReference type="Pfam" id="PF05686">
    <property type="entry name" value="Glyco_transf_90"/>
    <property type="match status" value="1"/>
</dbReference>
<evidence type="ECO:0000256" key="1">
    <source>
        <dbReference type="SAM" id="Phobius"/>
    </source>
</evidence>
<name>A0A9W4HFC9_PENOL</name>
<evidence type="ECO:0000259" key="2">
    <source>
        <dbReference type="SMART" id="SM00672"/>
    </source>
</evidence>
<dbReference type="PANTHER" id="PTHR12203">
    <property type="entry name" value="KDEL LYS-ASP-GLU-LEU CONTAINING - RELATED"/>
    <property type="match status" value="1"/>
</dbReference>
<dbReference type="EMBL" id="CAJVOS010000011">
    <property type="protein sequence ID" value="CAG7992891.1"/>
    <property type="molecule type" value="Genomic_DNA"/>
</dbReference>
<feature type="transmembrane region" description="Helical" evidence="1">
    <location>
        <begin position="7"/>
        <end position="28"/>
    </location>
</feature>
<keyword evidence="1" id="KW-1133">Transmembrane helix</keyword>